<reference evidence="4 5" key="1">
    <citation type="journal article" date="2018" name="Microbiome">
        <title>Fine metagenomic profile of the Mediterranean stratified and mixed water columns revealed by assembly and recruitment.</title>
        <authorList>
            <person name="Haro-Moreno J.M."/>
            <person name="Lopez-Perez M."/>
            <person name="De La Torre J.R."/>
            <person name="Picazo A."/>
            <person name="Camacho A."/>
            <person name="Rodriguez-Valera F."/>
        </authorList>
    </citation>
    <scope>NUCLEOTIDE SEQUENCE [LARGE SCALE GENOMIC DNA]</scope>
    <source>
        <strain evidence="4">MED-G55</strain>
    </source>
</reference>
<proteinExistence type="inferred from homology"/>
<dbReference type="Pfam" id="PF01546">
    <property type="entry name" value="Peptidase_M20"/>
    <property type="match status" value="1"/>
</dbReference>
<evidence type="ECO:0000313" key="4">
    <source>
        <dbReference type="EMBL" id="RCL77387.1"/>
    </source>
</evidence>
<organism evidence="4 5">
    <name type="scientific">PS1 clade bacterium</name>
    <dbReference type="NCBI Taxonomy" id="2175152"/>
    <lineage>
        <taxon>Bacteria</taxon>
        <taxon>Pseudomonadati</taxon>
        <taxon>Pseudomonadota</taxon>
        <taxon>Alphaproteobacteria</taxon>
        <taxon>PS1 clade</taxon>
    </lineage>
</organism>
<dbReference type="AlphaFoldDB" id="A0A368DZX2"/>
<dbReference type="PIRSF" id="PIRSF037226">
    <property type="entry name" value="Amidohydrolase_ACY1L2_prd"/>
    <property type="match status" value="1"/>
</dbReference>
<evidence type="ECO:0000256" key="2">
    <source>
        <dbReference type="PIRNR" id="PIRNR037226"/>
    </source>
</evidence>
<dbReference type="InterPro" id="IPR017439">
    <property type="entry name" value="Amidohydrolase"/>
</dbReference>
<comment type="caution">
    <text evidence="4">The sequence shown here is derived from an EMBL/GenBank/DDBJ whole genome shotgun (WGS) entry which is preliminary data.</text>
</comment>
<dbReference type="GO" id="GO:0016805">
    <property type="term" value="F:dipeptidase activity"/>
    <property type="evidence" value="ECO:0007669"/>
    <property type="project" value="InterPro"/>
</dbReference>
<dbReference type="InterPro" id="IPR052030">
    <property type="entry name" value="Peptidase_M20/M20A_hydrolases"/>
</dbReference>
<dbReference type="Proteomes" id="UP000252132">
    <property type="component" value="Unassembled WGS sequence"/>
</dbReference>
<dbReference type="SUPFAM" id="SSF53187">
    <property type="entry name" value="Zn-dependent exopeptidases"/>
    <property type="match status" value="1"/>
</dbReference>
<evidence type="ECO:0000259" key="3">
    <source>
        <dbReference type="Pfam" id="PF07687"/>
    </source>
</evidence>
<dbReference type="GO" id="GO:0046657">
    <property type="term" value="P:folic acid catabolic process"/>
    <property type="evidence" value="ECO:0007669"/>
    <property type="project" value="TreeGrafter"/>
</dbReference>
<dbReference type="GO" id="GO:0005737">
    <property type="term" value="C:cytoplasm"/>
    <property type="evidence" value="ECO:0007669"/>
    <property type="project" value="TreeGrafter"/>
</dbReference>
<dbReference type="Pfam" id="PF07687">
    <property type="entry name" value="M20_dimer"/>
    <property type="match status" value="1"/>
</dbReference>
<dbReference type="InterPro" id="IPR036264">
    <property type="entry name" value="Bact_exopeptidase_dim_dom"/>
</dbReference>
<keyword evidence="1" id="KW-0378">Hydrolase</keyword>
<comment type="similarity">
    <text evidence="2">Belongs to the peptidase M20A family.</text>
</comment>
<protein>
    <recommendedName>
        <fullName evidence="2">Peptidase M20 domain-containing protein 2</fullName>
    </recommendedName>
</protein>
<dbReference type="SUPFAM" id="SSF55031">
    <property type="entry name" value="Bacterial exopeptidase dimerisation domain"/>
    <property type="match status" value="1"/>
</dbReference>
<dbReference type="Gene3D" id="3.40.630.10">
    <property type="entry name" value="Zn peptidases"/>
    <property type="match status" value="1"/>
</dbReference>
<accession>A0A368DZX2</accession>
<feature type="domain" description="Peptidase M20 dimerisation" evidence="3">
    <location>
        <begin position="173"/>
        <end position="264"/>
    </location>
</feature>
<evidence type="ECO:0000256" key="1">
    <source>
        <dbReference type="ARBA" id="ARBA00022801"/>
    </source>
</evidence>
<evidence type="ECO:0000313" key="5">
    <source>
        <dbReference type="Proteomes" id="UP000252132"/>
    </source>
</evidence>
<dbReference type="PANTHER" id="PTHR30575:SF0">
    <property type="entry name" value="XAA-ARG DIPEPTIDASE"/>
    <property type="match status" value="1"/>
</dbReference>
<dbReference type="InterPro" id="IPR011650">
    <property type="entry name" value="Peptidase_M20_dimer"/>
</dbReference>
<dbReference type="CDD" id="cd05672">
    <property type="entry name" value="M20_ACY1L2-like"/>
    <property type="match status" value="1"/>
</dbReference>
<name>A0A368DZX2_9PROT</name>
<dbReference type="Gene3D" id="3.30.70.360">
    <property type="match status" value="1"/>
</dbReference>
<gene>
    <name evidence="4" type="ORF">DBW69_03595</name>
</gene>
<dbReference type="InterPro" id="IPR017144">
    <property type="entry name" value="Xaa-Arg_dipeptidase"/>
</dbReference>
<dbReference type="PANTHER" id="PTHR30575">
    <property type="entry name" value="PEPTIDASE M20"/>
    <property type="match status" value="1"/>
</dbReference>
<dbReference type="EMBL" id="QOQF01000009">
    <property type="protein sequence ID" value="RCL77387.1"/>
    <property type="molecule type" value="Genomic_DNA"/>
</dbReference>
<dbReference type="GO" id="GO:0071713">
    <property type="term" value="F:para-aminobenzoyl-glutamate hydrolase activity"/>
    <property type="evidence" value="ECO:0007669"/>
    <property type="project" value="TreeGrafter"/>
</dbReference>
<dbReference type="NCBIfam" id="TIGR01891">
    <property type="entry name" value="amidohydrolases"/>
    <property type="match status" value="1"/>
</dbReference>
<dbReference type="InterPro" id="IPR002933">
    <property type="entry name" value="Peptidase_M20"/>
</dbReference>
<dbReference type="FunFam" id="3.30.70.360:FF:000004">
    <property type="entry name" value="Peptidase M20 domain-containing protein 2"/>
    <property type="match status" value="1"/>
</dbReference>
<sequence>MQVQELKQIVIDAVDGMANDLIKVSRDIHARPELAFEEFYAADRLCTFVEDNGLDITRNAFGLETAFVSSFGTEDEHDCEVAIISEYDALPGIGHACGHNIIAAAGLGAALALSKLNGKLPGRVRYLGTPAEEKGGGKEYMAQKGAFDGLDAAMMVHPAGVNLLTMPSLAMTEVNVVYHGKNAHAAGSPHEGINALDALVSAYQSLAQLRQHIKSSERIHGIFTDAGQAPNIVPDRAAGTFYVRASDGTELADLKKRVENCLQAGAMATGCTAEINWAKVDYLEIKNSWDMAEAYRQNAKTLGRDFFPIDMIPTNAAGSTDMGNVSHRVPSIHPMIACAPPEVVIHNPEFAHYAGSETGDLAVLDGAKSMAMTALDFMTDADLRQKAKDSFNETGDTSKMSVKSAWREEGVAHLGGCGCS</sequence>